<dbReference type="SMART" id="SM00448">
    <property type="entry name" value="REC"/>
    <property type="match status" value="1"/>
</dbReference>
<name>A0A8J7JJ26_9BACT</name>
<dbReference type="SMART" id="SM00267">
    <property type="entry name" value="GGDEF"/>
    <property type="match status" value="1"/>
</dbReference>
<reference evidence="6" key="1">
    <citation type="submission" date="2020-12" db="EMBL/GenBank/DDBJ databases">
        <title>Geomonas sp. Red875, isolated from river sediment.</title>
        <authorList>
            <person name="Xu Z."/>
            <person name="Zhang Z."/>
            <person name="Masuda Y."/>
            <person name="Itoh H."/>
            <person name="Senoo K."/>
        </authorList>
    </citation>
    <scope>NUCLEOTIDE SEQUENCE</scope>
    <source>
        <strain evidence="6">Red875</strain>
    </source>
</reference>
<organism evidence="6 7">
    <name type="scientific">Geomesophilobacter sediminis</name>
    <dbReference type="NCBI Taxonomy" id="2798584"/>
    <lineage>
        <taxon>Bacteria</taxon>
        <taxon>Pseudomonadati</taxon>
        <taxon>Thermodesulfobacteriota</taxon>
        <taxon>Desulfuromonadia</taxon>
        <taxon>Geobacterales</taxon>
        <taxon>Geobacteraceae</taxon>
        <taxon>Geomesophilobacter</taxon>
    </lineage>
</organism>
<dbReference type="SUPFAM" id="SSF55073">
    <property type="entry name" value="Nucleotide cyclase"/>
    <property type="match status" value="1"/>
</dbReference>
<dbReference type="SUPFAM" id="SSF52172">
    <property type="entry name" value="CheY-like"/>
    <property type="match status" value="1"/>
</dbReference>
<gene>
    <name evidence="6" type="ORF">JFN93_07265</name>
</gene>
<dbReference type="CDD" id="cd01949">
    <property type="entry name" value="GGDEF"/>
    <property type="match status" value="1"/>
</dbReference>
<evidence type="ECO:0000256" key="2">
    <source>
        <dbReference type="ARBA" id="ARBA00034247"/>
    </source>
</evidence>
<dbReference type="Gene3D" id="3.40.50.2300">
    <property type="match status" value="1"/>
</dbReference>
<dbReference type="InterPro" id="IPR001789">
    <property type="entry name" value="Sig_transdc_resp-reg_receiver"/>
</dbReference>
<dbReference type="PANTHER" id="PTHR45138:SF9">
    <property type="entry name" value="DIGUANYLATE CYCLASE DGCM-RELATED"/>
    <property type="match status" value="1"/>
</dbReference>
<dbReference type="Pfam" id="PF00990">
    <property type="entry name" value="GGDEF"/>
    <property type="match status" value="1"/>
</dbReference>
<dbReference type="PROSITE" id="PS50110">
    <property type="entry name" value="RESPONSE_REGULATORY"/>
    <property type="match status" value="1"/>
</dbReference>
<dbReference type="Pfam" id="PF00072">
    <property type="entry name" value="Response_reg"/>
    <property type="match status" value="1"/>
</dbReference>
<evidence type="ECO:0000256" key="3">
    <source>
        <dbReference type="PROSITE-ProRule" id="PRU00169"/>
    </source>
</evidence>
<dbReference type="FunFam" id="3.30.70.270:FF:000001">
    <property type="entry name" value="Diguanylate cyclase domain protein"/>
    <property type="match status" value="1"/>
</dbReference>
<comment type="caution">
    <text evidence="6">The sequence shown here is derived from an EMBL/GenBank/DDBJ whole genome shotgun (WGS) entry which is preliminary data.</text>
</comment>
<protein>
    <recommendedName>
        <fullName evidence="1">diguanylate cyclase</fullName>
        <ecNumber evidence="1">2.7.7.65</ecNumber>
    </recommendedName>
</protein>
<evidence type="ECO:0000313" key="6">
    <source>
        <dbReference type="EMBL" id="MBJ6724500.1"/>
    </source>
</evidence>
<dbReference type="InterPro" id="IPR043128">
    <property type="entry name" value="Rev_trsase/Diguanyl_cyclase"/>
</dbReference>
<dbReference type="PROSITE" id="PS50887">
    <property type="entry name" value="GGDEF"/>
    <property type="match status" value="1"/>
</dbReference>
<feature type="modified residue" description="4-aspartylphosphate" evidence="3">
    <location>
        <position position="52"/>
    </location>
</feature>
<evidence type="ECO:0000313" key="7">
    <source>
        <dbReference type="Proteomes" id="UP000636888"/>
    </source>
</evidence>
<comment type="catalytic activity">
    <reaction evidence="2">
        <text>2 GTP = 3',3'-c-di-GMP + 2 diphosphate</text>
        <dbReference type="Rhea" id="RHEA:24898"/>
        <dbReference type="ChEBI" id="CHEBI:33019"/>
        <dbReference type="ChEBI" id="CHEBI:37565"/>
        <dbReference type="ChEBI" id="CHEBI:58805"/>
        <dbReference type="EC" id="2.7.7.65"/>
    </reaction>
</comment>
<sequence length="300" mass="33945">MKILIADDDDHFRRLLAEILEQWGYEVTATASGEEALVALQSDDSPRVAILDWMMSGLTGIEVCRKVRDEMAEPYTYLILLTSQQREEDLVLGMEAGADDYLTKPLKVNELRVRLRAGIRIIELQTELVEAREYLRHKASHDSLTGLWNHEEIRGILRRELAREERVGGCVSVIMADIDHFKRINDTYGHLVGDEVLRQVAHRMQVLARTYDFIGRYGGEEFMLVVPQCCRDCTVAFAERLRKSISRESFETSAGKLPVTLSLGVASLGAGVDAETLVREADHALYRAKERGRNRVEAGQ</sequence>
<accession>A0A8J7JJ26</accession>
<dbReference type="InterPro" id="IPR050469">
    <property type="entry name" value="Diguanylate_Cyclase"/>
</dbReference>
<dbReference type="AlphaFoldDB" id="A0A8J7JJ26"/>
<dbReference type="CDD" id="cd17574">
    <property type="entry name" value="REC_OmpR"/>
    <property type="match status" value="1"/>
</dbReference>
<dbReference type="RefSeq" id="WP_199383347.1">
    <property type="nucleotide sequence ID" value="NZ_JAEMHM010000005.1"/>
</dbReference>
<dbReference type="InterPro" id="IPR000160">
    <property type="entry name" value="GGDEF_dom"/>
</dbReference>
<dbReference type="GO" id="GO:0052621">
    <property type="term" value="F:diguanylate cyclase activity"/>
    <property type="evidence" value="ECO:0007669"/>
    <property type="project" value="UniProtKB-EC"/>
</dbReference>
<dbReference type="PANTHER" id="PTHR45138">
    <property type="entry name" value="REGULATORY COMPONENTS OF SENSORY TRANSDUCTION SYSTEM"/>
    <property type="match status" value="1"/>
</dbReference>
<dbReference type="Gene3D" id="3.30.70.270">
    <property type="match status" value="1"/>
</dbReference>
<dbReference type="EC" id="2.7.7.65" evidence="1"/>
<dbReference type="GO" id="GO:1902201">
    <property type="term" value="P:negative regulation of bacterial-type flagellum-dependent cell motility"/>
    <property type="evidence" value="ECO:0007669"/>
    <property type="project" value="TreeGrafter"/>
</dbReference>
<keyword evidence="7" id="KW-1185">Reference proteome</keyword>
<dbReference type="NCBIfam" id="TIGR00254">
    <property type="entry name" value="GGDEF"/>
    <property type="match status" value="1"/>
</dbReference>
<dbReference type="EMBL" id="JAEMHM010000005">
    <property type="protein sequence ID" value="MBJ6724500.1"/>
    <property type="molecule type" value="Genomic_DNA"/>
</dbReference>
<dbReference type="InterPro" id="IPR029787">
    <property type="entry name" value="Nucleotide_cyclase"/>
</dbReference>
<evidence type="ECO:0000256" key="1">
    <source>
        <dbReference type="ARBA" id="ARBA00012528"/>
    </source>
</evidence>
<dbReference type="GO" id="GO:0005886">
    <property type="term" value="C:plasma membrane"/>
    <property type="evidence" value="ECO:0007669"/>
    <property type="project" value="TreeGrafter"/>
</dbReference>
<dbReference type="GO" id="GO:0000160">
    <property type="term" value="P:phosphorelay signal transduction system"/>
    <property type="evidence" value="ECO:0007669"/>
    <property type="project" value="InterPro"/>
</dbReference>
<dbReference type="GO" id="GO:0043709">
    <property type="term" value="P:cell adhesion involved in single-species biofilm formation"/>
    <property type="evidence" value="ECO:0007669"/>
    <property type="project" value="TreeGrafter"/>
</dbReference>
<proteinExistence type="predicted"/>
<feature type="domain" description="Response regulatory" evidence="4">
    <location>
        <begin position="2"/>
        <end position="119"/>
    </location>
</feature>
<dbReference type="Proteomes" id="UP000636888">
    <property type="component" value="Unassembled WGS sequence"/>
</dbReference>
<keyword evidence="3" id="KW-0597">Phosphoprotein</keyword>
<dbReference type="InterPro" id="IPR011006">
    <property type="entry name" value="CheY-like_superfamily"/>
</dbReference>
<feature type="domain" description="GGDEF" evidence="5">
    <location>
        <begin position="169"/>
        <end position="300"/>
    </location>
</feature>
<evidence type="ECO:0000259" key="5">
    <source>
        <dbReference type="PROSITE" id="PS50887"/>
    </source>
</evidence>
<evidence type="ECO:0000259" key="4">
    <source>
        <dbReference type="PROSITE" id="PS50110"/>
    </source>
</evidence>